<accession>A0AAD8P293</accession>
<organism evidence="15 16">
    <name type="scientific">Tagetes erecta</name>
    <name type="common">African marigold</name>
    <dbReference type="NCBI Taxonomy" id="13708"/>
    <lineage>
        <taxon>Eukaryota</taxon>
        <taxon>Viridiplantae</taxon>
        <taxon>Streptophyta</taxon>
        <taxon>Embryophyta</taxon>
        <taxon>Tracheophyta</taxon>
        <taxon>Spermatophyta</taxon>
        <taxon>Magnoliopsida</taxon>
        <taxon>eudicotyledons</taxon>
        <taxon>Gunneridae</taxon>
        <taxon>Pentapetalae</taxon>
        <taxon>asterids</taxon>
        <taxon>campanulids</taxon>
        <taxon>Asterales</taxon>
        <taxon>Asteraceae</taxon>
        <taxon>Asteroideae</taxon>
        <taxon>Heliantheae alliance</taxon>
        <taxon>Tageteae</taxon>
        <taxon>Tagetes</taxon>
    </lineage>
</organism>
<dbReference type="GO" id="GO:0016020">
    <property type="term" value="C:membrane"/>
    <property type="evidence" value="ECO:0007669"/>
    <property type="project" value="UniProtKB-SubCell"/>
</dbReference>
<evidence type="ECO:0000256" key="5">
    <source>
        <dbReference type="ARBA" id="ARBA00022692"/>
    </source>
</evidence>
<dbReference type="EMBL" id="JAUHHV010000003">
    <property type="protein sequence ID" value="KAK1429316.1"/>
    <property type="molecule type" value="Genomic_DNA"/>
</dbReference>
<dbReference type="PANTHER" id="PTHR12266">
    <property type="entry name" value="NA+/CA2+ K+ INDEPENDENT EXCHANGER"/>
    <property type="match status" value="1"/>
</dbReference>
<feature type="transmembrane region" description="Helical" evidence="12">
    <location>
        <begin position="537"/>
        <end position="558"/>
    </location>
</feature>
<evidence type="ECO:0000256" key="3">
    <source>
        <dbReference type="ARBA" id="ARBA00022449"/>
    </source>
</evidence>
<evidence type="ECO:0000256" key="9">
    <source>
        <dbReference type="ARBA" id="ARBA00023136"/>
    </source>
</evidence>
<evidence type="ECO:0000256" key="6">
    <source>
        <dbReference type="ARBA" id="ARBA00022958"/>
    </source>
</evidence>
<name>A0AAD8P293_TARER</name>
<feature type="transmembrane region" description="Helical" evidence="12">
    <location>
        <begin position="363"/>
        <end position="383"/>
    </location>
</feature>
<evidence type="ECO:0000256" key="11">
    <source>
        <dbReference type="ARBA" id="ARBA00038187"/>
    </source>
</evidence>
<evidence type="ECO:0000259" key="14">
    <source>
        <dbReference type="Pfam" id="PF01699"/>
    </source>
</evidence>
<feature type="transmembrane region" description="Helical" evidence="12">
    <location>
        <begin position="83"/>
        <end position="102"/>
    </location>
</feature>
<feature type="transmembrane region" description="Helical" evidence="12">
    <location>
        <begin position="333"/>
        <end position="351"/>
    </location>
</feature>
<keyword evidence="6" id="KW-0630">Potassium</keyword>
<dbReference type="GO" id="GO:0006814">
    <property type="term" value="P:sodium ion transport"/>
    <property type="evidence" value="ECO:0007669"/>
    <property type="project" value="UniProtKB-KW"/>
</dbReference>
<keyword evidence="13" id="KW-0732">Signal</keyword>
<keyword evidence="5 12" id="KW-0812">Transmembrane</keyword>
<keyword evidence="8" id="KW-0915">Sodium</keyword>
<comment type="similarity">
    <text evidence="11">Belongs to the Ca(2+):cation antiporter (CaCA) (TC 2.A.19) family. Cation/calcium exchanger (CCX) subfamily.</text>
</comment>
<evidence type="ECO:0000256" key="10">
    <source>
        <dbReference type="ARBA" id="ARBA00023201"/>
    </source>
</evidence>
<dbReference type="GO" id="GO:0015297">
    <property type="term" value="F:antiporter activity"/>
    <property type="evidence" value="ECO:0007669"/>
    <property type="project" value="UniProtKB-KW"/>
</dbReference>
<evidence type="ECO:0000256" key="12">
    <source>
        <dbReference type="SAM" id="Phobius"/>
    </source>
</evidence>
<dbReference type="Pfam" id="PF01699">
    <property type="entry name" value="Na_Ca_ex"/>
    <property type="match status" value="2"/>
</dbReference>
<feature type="signal peptide" evidence="13">
    <location>
        <begin position="1"/>
        <end position="33"/>
    </location>
</feature>
<comment type="subcellular location">
    <subcellularLocation>
        <location evidence="1">Membrane</location>
        <topology evidence="1">Multi-pass membrane protein</topology>
    </subcellularLocation>
</comment>
<feature type="transmembrane region" description="Helical" evidence="12">
    <location>
        <begin position="469"/>
        <end position="489"/>
    </location>
</feature>
<keyword evidence="10" id="KW-0739">Sodium transport</keyword>
<dbReference type="GO" id="GO:0008324">
    <property type="term" value="F:monoatomic cation transmembrane transporter activity"/>
    <property type="evidence" value="ECO:0007669"/>
    <property type="project" value="TreeGrafter"/>
</dbReference>
<feature type="transmembrane region" description="Helical" evidence="12">
    <location>
        <begin position="196"/>
        <end position="217"/>
    </location>
</feature>
<evidence type="ECO:0000313" key="16">
    <source>
        <dbReference type="Proteomes" id="UP001229421"/>
    </source>
</evidence>
<keyword evidence="9 12" id="KW-0472">Membrane</keyword>
<dbReference type="InterPro" id="IPR004837">
    <property type="entry name" value="NaCa_Exmemb"/>
</dbReference>
<comment type="caution">
    <text evidence="15">The sequence shown here is derived from an EMBL/GenBank/DDBJ whole genome shotgun (WGS) entry which is preliminary data.</text>
</comment>
<feature type="transmembrane region" description="Helical" evidence="12">
    <location>
        <begin position="395"/>
        <end position="412"/>
    </location>
</feature>
<evidence type="ECO:0000256" key="2">
    <source>
        <dbReference type="ARBA" id="ARBA00022448"/>
    </source>
</evidence>
<protein>
    <recommendedName>
        <fullName evidence="14">Sodium/calcium exchanger membrane region domain-containing protein</fullName>
    </recommendedName>
</protein>
<feature type="transmembrane region" description="Helical" evidence="12">
    <location>
        <begin position="223"/>
        <end position="243"/>
    </location>
</feature>
<reference evidence="15" key="1">
    <citation type="journal article" date="2023" name="bioRxiv">
        <title>Improved chromosome-level genome assembly for marigold (Tagetes erecta).</title>
        <authorList>
            <person name="Jiang F."/>
            <person name="Yuan L."/>
            <person name="Wang S."/>
            <person name="Wang H."/>
            <person name="Xu D."/>
            <person name="Wang A."/>
            <person name="Fan W."/>
        </authorList>
    </citation>
    <scope>NUCLEOTIDE SEQUENCE</scope>
    <source>
        <strain evidence="15">WSJ</strain>
        <tissue evidence="15">Leaf</tissue>
    </source>
</reference>
<feature type="domain" description="Sodium/calcium exchanger membrane region" evidence="14">
    <location>
        <begin position="399"/>
        <end position="550"/>
    </location>
</feature>
<dbReference type="PANTHER" id="PTHR12266:SF24">
    <property type="entry name" value="CATION_CALCIUM EXCHANGER 1"/>
    <property type="match status" value="1"/>
</dbReference>
<proteinExistence type="inferred from homology"/>
<evidence type="ECO:0000256" key="4">
    <source>
        <dbReference type="ARBA" id="ARBA00022538"/>
    </source>
</evidence>
<dbReference type="Proteomes" id="UP001229421">
    <property type="component" value="Unassembled WGS sequence"/>
</dbReference>
<evidence type="ECO:0000256" key="13">
    <source>
        <dbReference type="SAM" id="SignalP"/>
    </source>
</evidence>
<dbReference type="AlphaFoldDB" id="A0AAD8P293"/>
<feature type="transmembrane region" description="Helical" evidence="12">
    <location>
        <begin position="162"/>
        <end position="184"/>
    </location>
</feature>
<evidence type="ECO:0000256" key="7">
    <source>
        <dbReference type="ARBA" id="ARBA00022989"/>
    </source>
</evidence>
<keyword evidence="7 12" id="KW-1133">Transmembrane helix</keyword>
<dbReference type="Gene3D" id="1.20.1420.30">
    <property type="entry name" value="NCX, central ion-binding region"/>
    <property type="match status" value="2"/>
</dbReference>
<feature type="transmembrane region" description="Helical" evidence="12">
    <location>
        <begin position="509"/>
        <end position="525"/>
    </location>
</feature>
<keyword evidence="16" id="KW-1185">Reference proteome</keyword>
<feature type="domain" description="Sodium/calcium exchanger membrane region" evidence="14">
    <location>
        <begin position="92"/>
        <end position="239"/>
    </location>
</feature>
<feature type="transmembrane region" description="Helical" evidence="12">
    <location>
        <begin position="432"/>
        <end position="457"/>
    </location>
</feature>
<dbReference type="GO" id="GO:0006813">
    <property type="term" value="P:potassium ion transport"/>
    <property type="evidence" value="ECO:0007669"/>
    <property type="project" value="UniProtKB-KW"/>
</dbReference>
<keyword evidence="10" id="KW-0406">Ion transport</keyword>
<keyword evidence="4" id="KW-0633">Potassium transport</keyword>
<gene>
    <name evidence="15" type="ORF">QVD17_11523</name>
</gene>
<sequence>MVISSSTSSISKPKTALIIIILIIISTATTSFADNTAITTTCTSIHQQNSSISTCNYVKSTTGCNPKGYINYLQLYYCNFSSFPQLGFVLLLIWLVILFYILSNTASEYFCPAVEHLSNSLNLSPAIAGTTLLPLGNGSTDVFSSIIAFTSSADGGDIGLNSVLGGSIFVSTVVVGVLSLLITYRRKIVVIDKPNFIRDVVFLLVTLTNLLVIIIIGEISLCASVLFISTYIIYIFLVCYMHFISKKKHNSIHDSVIEDEDDYAVRIPLLRSIDDEEKVVHSAEKVVHYEEEDVQYNKKRGKMKFVCYVMKLPVYLPRRLTIPVITKERWSKGFLVISVVLAPIMVAVIWNTKEGNLGLKASLVTYFVVASIGVALGTCTYAFTSSTIPPQKWLVFWYASGFLMSVTWTYVTCNELVSLLESLGNIIGMNPSIIGLTILAWGNSIGDLAANMALAMYGGPDGTQIAMSGCYAGPLFNVLFGLGFSLVFVSWSKYPATYVIPEDPNLCETIGFLMAGLLWALVILTKREMRLDHTLGGGLLAIYFCFLFIKLSRAIGLLG</sequence>
<keyword evidence="2" id="KW-0813">Transport</keyword>
<evidence type="ECO:0000256" key="1">
    <source>
        <dbReference type="ARBA" id="ARBA00004141"/>
    </source>
</evidence>
<feature type="chain" id="PRO_5042015653" description="Sodium/calcium exchanger membrane region domain-containing protein" evidence="13">
    <location>
        <begin position="34"/>
        <end position="559"/>
    </location>
</feature>
<dbReference type="InterPro" id="IPR051359">
    <property type="entry name" value="CaCA_antiporter"/>
</dbReference>
<evidence type="ECO:0000256" key="8">
    <source>
        <dbReference type="ARBA" id="ARBA00023053"/>
    </source>
</evidence>
<dbReference type="InterPro" id="IPR044880">
    <property type="entry name" value="NCX_ion-bd_dom_sf"/>
</dbReference>
<evidence type="ECO:0000313" key="15">
    <source>
        <dbReference type="EMBL" id="KAK1429316.1"/>
    </source>
</evidence>
<keyword evidence="3" id="KW-0050">Antiport</keyword>